<name>A0A6P4IDJ9_DROKI</name>
<keyword evidence="1" id="KW-0472">Membrane</keyword>
<keyword evidence="2" id="KW-0732">Signal</keyword>
<feature type="chain" id="PRO_5028357301" evidence="2">
    <location>
        <begin position="29"/>
        <end position="145"/>
    </location>
</feature>
<feature type="signal peptide" evidence="2">
    <location>
        <begin position="1"/>
        <end position="28"/>
    </location>
</feature>
<organism evidence="3 4">
    <name type="scientific">Drosophila kikkawai</name>
    <name type="common">Fruit fly</name>
    <dbReference type="NCBI Taxonomy" id="30033"/>
    <lineage>
        <taxon>Eukaryota</taxon>
        <taxon>Metazoa</taxon>
        <taxon>Ecdysozoa</taxon>
        <taxon>Arthropoda</taxon>
        <taxon>Hexapoda</taxon>
        <taxon>Insecta</taxon>
        <taxon>Pterygota</taxon>
        <taxon>Neoptera</taxon>
        <taxon>Endopterygota</taxon>
        <taxon>Diptera</taxon>
        <taxon>Brachycera</taxon>
        <taxon>Muscomorpha</taxon>
        <taxon>Ephydroidea</taxon>
        <taxon>Drosophilidae</taxon>
        <taxon>Drosophila</taxon>
        <taxon>Sophophora</taxon>
    </lineage>
</organism>
<keyword evidence="1" id="KW-1133">Transmembrane helix</keyword>
<sequence>MVELVNDMLANLIAACLLAQLLLVPVEASTSTSVNCSNPLTHVTACGRFSANGCCAKGCIRNARGRCAPEQCTDSWSPWLTRPVTMSCYFHWFLVIFAGIITLVMTFLVLCNVGFEVRRYLRHRRHQRFRPFRDLSGISIGSTQC</sequence>
<dbReference type="GeneID" id="108073690"/>
<dbReference type="Proteomes" id="UP001652661">
    <property type="component" value="Chromosome 3R"/>
</dbReference>
<evidence type="ECO:0000256" key="2">
    <source>
        <dbReference type="SAM" id="SignalP"/>
    </source>
</evidence>
<dbReference type="OrthoDB" id="7855274at2759"/>
<dbReference type="AlphaFoldDB" id="A0A6P4IDJ9"/>
<feature type="transmembrane region" description="Helical" evidence="1">
    <location>
        <begin position="89"/>
        <end position="115"/>
    </location>
</feature>
<evidence type="ECO:0000256" key="1">
    <source>
        <dbReference type="SAM" id="Phobius"/>
    </source>
</evidence>
<reference evidence="4" key="1">
    <citation type="submission" date="2025-08" db="UniProtKB">
        <authorList>
            <consortium name="RefSeq"/>
        </authorList>
    </citation>
    <scope>IDENTIFICATION</scope>
    <source>
        <strain evidence="4">14028-0561.14</strain>
        <tissue evidence="4">Whole fly</tissue>
    </source>
</reference>
<evidence type="ECO:0000313" key="4">
    <source>
        <dbReference type="RefSeq" id="XP_017020911.1"/>
    </source>
</evidence>
<keyword evidence="1" id="KW-0812">Transmembrane</keyword>
<keyword evidence="3" id="KW-1185">Reference proteome</keyword>
<dbReference type="RefSeq" id="XP_017020911.1">
    <property type="nucleotide sequence ID" value="XM_017165422.3"/>
</dbReference>
<gene>
    <name evidence="4" type="primary">LOC108073690</name>
</gene>
<evidence type="ECO:0000313" key="3">
    <source>
        <dbReference type="Proteomes" id="UP001652661"/>
    </source>
</evidence>
<protein>
    <submittedName>
        <fullName evidence="4">Uncharacterized protein</fullName>
    </submittedName>
</protein>
<proteinExistence type="predicted"/>
<accession>A0A6P4IDJ9</accession>
<dbReference type="OMA" id="NGCCAKG"/>